<dbReference type="Proteomes" id="UP001054889">
    <property type="component" value="Unassembled WGS sequence"/>
</dbReference>
<keyword evidence="3" id="KW-1185">Reference proteome</keyword>
<feature type="compositionally biased region" description="Pro residues" evidence="1">
    <location>
        <begin position="28"/>
        <end position="38"/>
    </location>
</feature>
<gene>
    <name evidence="2" type="primary">ga04226</name>
    <name evidence="2" type="ORF">PR202_ga04226</name>
</gene>
<feature type="compositionally biased region" description="Basic residues" evidence="1">
    <location>
        <begin position="47"/>
        <end position="58"/>
    </location>
</feature>
<organism evidence="2 3">
    <name type="scientific">Eleusine coracana subsp. coracana</name>
    <dbReference type="NCBI Taxonomy" id="191504"/>
    <lineage>
        <taxon>Eukaryota</taxon>
        <taxon>Viridiplantae</taxon>
        <taxon>Streptophyta</taxon>
        <taxon>Embryophyta</taxon>
        <taxon>Tracheophyta</taxon>
        <taxon>Spermatophyta</taxon>
        <taxon>Magnoliopsida</taxon>
        <taxon>Liliopsida</taxon>
        <taxon>Poales</taxon>
        <taxon>Poaceae</taxon>
        <taxon>PACMAD clade</taxon>
        <taxon>Chloridoideae</taxon>
        <taxon>Cynodonteae</taxon>
        <taxon>Eleusininae</taxon>
        <taxon>Eleusine</taxon>
    </lineage>
</organism>
<feature type="region of interest" description="Disordered" evidence="1">
    <location>
        <begin position="26"/>
        <end position="58"/>
    </location>
</feature>
<reference evidence="2" key="1">
    <citation type="journal article" date="2018" name="DNA Res.">
        <title>Multiple hybrid de novo genome assembly of finger millet, an orphan allotetraploid crop.</title>
        <authorList>
            <person name="Hatakeyama M."/>
            <person name="Aluri S."/>
            <person name="Balachadran M.T."/>
            <person name="Sivarajan S.R."/>
            <person name="Patrignani A."/>
            <person name="Gruter S."/>
            <person name="Poveda L."/>
            <person name="Shimizu-Inatsugi R."/>
            <person name="Baeten J."/>
            <person name="Francoijs K.J."/>
            <person name="Nataraja K.N."/>
            <person name="Reddy Y.A.N."/>
            <person name="Phadnis S."/>
            <person name="Ravikumar R.L."/>
            <person name="Schlapbach R."/>
            <person name="Sreeman S.M."/>
            <person name="Shimizu K.K."/>
        </authorList>
    </citation>
    <scope>NUCLEOTIDE SEQUENCE</scope>
</reference>
<sequence length="119" mass="13734">MAYLGNRRRQQSFLDSVPALLVRALQPAPLPRQPPPLPDARLPPRLPGHRARRPATRRRRLRYVLMHLGLLPARTSRGRGWLDPIHPLPPLRRPAVPVPCSRRRRYTRPSRGEGPHLQE</sequence>
<reference evidence="2" key="2">
    <citation type="submission" date="2021-12" db="EMBL/GenBank/DDBJ databases">
        <title>Resequencing data analysis of finger millet.</title>
        <authorList>
            <person name="Hatakeyama M."/>
            <person name="Aluri S."/>
            <person name="Balachadran M.T."/>
            <person name="Sivarajan S.R."/>
            <person name="Poveda L."/>
            <person name="Shimizu-Inatsugi R."/>
            <person name="Schlapbach R."/>
            <person name="Sreeman S.M."/>
            <person name="Shimizu K.K."/>
        </authorList>
    </citation>
    <scope>NUCLEOTIDE SEQUENCE</scope>
</reference>
<evidence type="ECO:0000256" key="1">
    <source>
        <dbReference type="SAM" id="MobiDB-lite"/>
    </source>
</evidence>
<accession>A0AAV5BRF3</accession>
<feature type="compositionally biased region" description="Basic and acidic residues" evidence="1">
    <location>
        <begin position="110"/>
        <end position="119"/>
    </location>
</feature>
<evidence type="ECO:0000313" key="2">
    <source>
        <dbReference type="EMBL" id="GJM88193.1"/>
    </source>
</evidence>
<comment type="caution">
    <text evidence="2">The sequence shown here is derived from an EMBL/GenBank/DDBJ whole genome shotgun (WGS) entry which is preliminary data.</text>
</comment>
<protein>
    <submittedName>
        <fullName evidence="2">Uncharacterized protein</fullName>
    </submittedName>
</protein>
<dbReference type="AlphaFoldDB" id="A0AAV5BRF3"/>
<evidence type="ECO:0000313" key="3">
    <source>
        <dbReference type="Proteomes" id="UP001054889"/>
    </source>
</evidence>
<name>A0AAV5BRF3_ELECO</name>
<dbReference type="EMBL" id="BQKI01000002">
    <property type="protein sequence ID" value="GJM88193.1"/>
    <property type="molecule type" value="Genomic_DNA"/>
</dbReference>
<proteinExistence type="predicted"/>
<feature type="region of interest" description="Disordered" evidence="1">
    <location>
        <begin position="82"/>
        <end position="119"/>
    </location>
</feature>